<dbReference type="InterPro" id="IPR004020">
    <property type="entry name" value="DAPIN"/>
</dbReference>
<dbReference type="GeneTree" id="ENSGT00940000177981"/>
<protein>
    <recommendedName>
        <fullName evidence="1">Pyrin domain-containing protein</fullName>
    </recommendedName>
</protein>
<evidence type="ECO:0000313" key="2">
    <source>
        <dbReference type="Ensembl" id="ENSNBRP00000010646.1"/>
    </source>
</evidence>
<dbReference type="AlphaFoldDB" id="A0A3Q4GNU1"/>
<dbReference type="Proteomes" id="UP000261580">
    <property type="component" value="Unassembled WGS sequence"/>
</dbReference>
<sequence length="92" mass="10556">MSHMLSTDQTINILDDLSKVDLKTFIFHLRLHTESKRKPISQSKLEDKDSMDIAKLMTAHYGSKGVPQVAIQILKEINQLPLARQLEERISK</sequence>
<dbReference type="OMA" id="KLMTAHY"/>
<reference evidence="2" key="1">
    <citation type="submission" date="2025-08" db="UniProtKB">
        <authorList>
            <consortium name="Ensembl"/>
        </authorList>
    </citation>
    <scope>IDENTIFICATION</scope>
</reference>
<dbReference type="SUPFAM" id="SSF47986">
    <property type="entry name" value="DEATH domain"/>
    <property type="match status" value="1"/>
</dbReference>
<dbReference type="InterPro" id="IPR011029">
    <property type="entry name" value="DEATH-like_dom_sf"/>
</dbReference>
<keyword evidence="3" id="KW-1185">Reference proteome</keyword>
<dbReference type="PROSITE" id="PS50824">
    <property type="entry name" value="DAPIN"/>
    <property type="match status" value="1"/>
</dbReference>
<feature type="domain" description="Pyrin" evidence="1">
    <location>
        <begin position="1"/>
        <end position="92"/>
    </location>
</feature>
<name>A0A3Q4GNU1_NEOBR</name>
<evidence type="ECO:0000313" key="3">
    <source>
        <dbReference type="Proteomes" id="UP000261580"/>
    </source>
</evidence>
<evidence type="ECO:0000259" key="1">
    <source>
        <dbReference type="PROSITE" id="PS50824"/>
    </source>
</evidence>
<dbReference type="STRING" id="32507.ENSNBRP00000010646"/>
<reference evidence="2" key="2">
    <citation type="submission" date="2025-09" db="UniProtKB">
        <authorList>
            <consortium name="Ensembl"/>
        </authorList>
    </citation>
    <scope>IDENTIFICATION</scope>
</reference>
<dbReference type="Pfam" id="PF02758">
    <property type="entry name" value="PYRIN"/>
    <property type="match status" value="1"/>
</dbReference>
<dbReference type="Ensembl" id="ENSNBRT00000010941.1">
    <property type="protein sequence ID" value="ENSNBRP00000010646.1"/>
    <property type="gene ID" value="ENSNBRG00000008300.1"/>
</dbReference>
<organism evidence="2 3">
    <name type="scientific">Neolamprologus brichardi</name>
    <name type="common">Fairy cichlid</name>
    <name type="synonym">Lamprologus brichardi</name>
    <dbReference type="NCBI Taxonomy" id="32507"/>
    <lineage>
        <taxon>Eukaryota</taxon>
        <taxon>Metazoa</taxon>
        <taxon>Chordata</taxon>
        <taxon>Craniata</taxon>
        <taxon>Vertebrata</taxon>
        <taxon>Euteleostomi</taxon>
        <taxon>Actinopterygii</taxon>
        <taxon>Neopterygii</taxon>
        <taxon>Teleostei</taxon>
        <taxon>Neoteleostei</taxon>
        <taxon>Acanthomorphata</taxon>
        <taxon>Ovalentaria</taxon>
        <taxon>Cichlomorphae</taxon>
        <taxon>Cichliformes</taxon>
        <taxon>Cichlidae</taxon>
        <taxon>African cichlids</taxon>
        <taxon>Pseudocrenilabrinae</taxon>
        <taxon>Lamprologini</taxon>
        <taxon>Neolamprologus</taxon>
    </lineage>
</organism>
<proteinExistence type="predicted"/>
<dbReference type="Gene3D" id="1.10.533.10">
    <property type="entry name" value="Death Domain, Fas"/>
    <property type="match status" value="1"/>
</dbReference>
<dbReference type="SMART" id="SM01289">
    <property type="entry name" value="PYRIN"/>
    <property type="match status" value="1"/>
</dbReference>
<accession>A0A3Q4GNU1</accession>
<dbReference type="Bgee" id="ENSNBRG00000008300">
    <property type="expression patterns" value="Expressed in mesonephros and 6 other cell types or tissues"/>
</dbReference>